<evidence type="ECO:0000256" key="9">
    <source>
        <dbReference type="ARBA" id="ARBA00023244"/>
    </source>
</evidence>
<evidence type="ECO:0000256" key="1">
    <source>
        <dbReference type="ARBA" id="ARBA00002600"/>
    </source>
</evidence>
<dbReference type="GO" id="GO:0004729">
    <property type="term" value="F:oxygen-dependent protoporphyrinogen oxidase activity"/>
    <property type="evidence" value="ECO:0007669"/>
    <property type="project" value="UniProtKB-UniRule"/>
</dbReference>
<dbReference type="GO" id="GO:0006782">
    <property type="term" value="P:protoporphyrinogen IX biosynthetic process"/>
    <property type="evidence" value="ECO:0007669"/>
    <property type="project" value="UniProtKB-UniRule"/>
</dbReference>
<accession>A0AAV4NLG7</accession>
<reference evidence="13 14" key="1">
    <citation type="submission" date="2021-06" db="EMBL/GenBank/DDBJ databases">
        <title>Caerostris darwini draft genome.</title>
        <authorList>
            <person name="Kono N."/>
            <person name="Arakawa K."/>
        </authorList>
    </citation>
    <scope>NUCLEOTIDE SEQUENCE [LARGE SCALE GENOMIC DNA]</scope>
</reference>
<dbReference type="InterPro" id="IPR004572">
    <property type="entry name" value="Protoporphyrinogen_oxidase"/>
</dbReference>
<evidence type="ECO:0000256" key="11">
    <source>
        <dbReference type="RuleBase" id="RU367069"/>
    </source>
</evidence>
<dbReference type="Proteomes" id="UP001054837">
    <property type="component" value="Unassembled WGS sequence"/>
</dbReference>
<keyword evidence="9 11" id="KW-0627">Porphyrin biosynthesis</keyword>
<evidence type="ECO:0000256" key="2">
    <source>
        <dbReference type="ARBA" id="ARBA00005073"/>
    </source>
</evidence>
<sequence length="478" mass="53251">MATVGILGGGISGLSCAYYLKTLGQSKIKYICLLDKSPKFGGWIQTTRFPDGAIFEHGPRTIRVGTKAGFNALELADKLALSSRILPITREHPTAKTNFILANNQLLPLPRDPSAFFRKVPPFSKSVIRYVFKEIRTKRSNLDDESVYSFAERRIGEEVAKYALDPMCRGVAAGDARELSVRSMLPFLYETEKNYGSIVKGILKGSRISEAQDFMQSSLVQKAYREIWRMWTLKTGLNELIDALAGTIDERGKADLIFDAKCTNLTFKDGKADIVVDNENIKVDHVFSSIPSYELASLIDAYPVLKENLMAIPSVDVAVVYLEYETDIIGNKTGFGYLVPSHEDSKVLGIVFDSCCFPAMNGTGQTRLTCMLGGRWFKDIFGDPKTVSMDTLLNVATEEVGKRFNTTDKPIRHKVILQKKCIPQYLVGHHIKLEKISEEIKENNLNLSLIGASYKGAGVPDCIYNARLSVEKYLKSLH</sequence>
<evidence type="ECO:0000256" key="10">
    <source>
        <dbReference type="ARBA" id="ARBA00047554"/>
    </source>
</evidence>
<feature type="domain" description="Amine oxidase" evidence="12">
    <location>
        <begin position="11"/>
        <end position="434"/>
    </location>
</feature>
<evidence type="ECO:0000256" key="7">
    <source>
        <dbReference type="ARBA" id="ARBA00023002"/>
    </source>
</evidence>
<dbReference type="Gene3D" id="3.50.50.60">
    <property type="entry name" value="FAD/NAD(P)-binding domain"/>
    <property type="match status" value="1"/>
</dbReference>
<keyword evidence="5 11" id="KW-0285">Flavoprotein</keyword>
<protein>
    <recommendedName>
        <fullName evidence="4 11">Protoporphyrinogen oxidase</fullName>
        <ecNumber evidence="4 11">1.3.3.4</ecNumber>
    </recommendedName>
</protein>
<dbReference type="EC" id="1.3.3.4" evidence="4 11"/>
<evidence type="ECO:0000256" key="3">
    <source>
        <dbReference type="ARBA" id="ARBA00010551"/>
    </source>
</evidence>
<dbReference type="GO" id="GO:0005743">
    <property type="term" value="C:mitochondrial inner membrane"/>
    <property type="evidence" value="ECO:0007669"/>
    <property type="project" value="UniProtKB-SubCell"/>
</dbReference>
<comment type="similarity">
    <text evidence="3 11">Belongs to the protoporphyrinogen/coproporphyrinogen oxidase family. Protoporphyrinogen oxidase subfamily.</text>
</comment>
<comment type="function">
    <text evidence="1 11">Catalyzes the 6-electron oxidation of protoporphyrinogen-IX to form protoporphyrin-IX.</text>
</comment>
<dbReference type="InterPro" id="IPR036188">
    <property type="entry name" value="FAD/NAD-bd_sf"/>
</dbReference>
<evidence type="ECO:0000256" key="8">
    <source>
        <dbReference type="ARBA" id="ARBA00023133"/>
    </source>
</evidence>
<keyword evidence="6 11" id="KW-0274">FAD</keyword>
<dbReference type="InterPro" id="IPR050464">
    <property type="entry name" value="Zeta_carotene_desat/Oxidored"/>
</dbReference>
<comment type="cofactor">
    <cofactor evidence="11">
        <name>FAD</name>
        <dbReference type="ChEBI" id="CHEBI:57692"/>
    </cofactor>
    <text evidence="11">Binds 1 FAD per subunit.</text>
</comment>
<dbReference type="EMBL" id="BPLQ01001808">
    <property type="protein sequence ID" value="GIX85637.1"/>
    <property type="molecule type" value="Genomic_DNA"/>
</dbReference>
<comment type="catalytic activity">
    <reaction evidence="10 11">
        <text>protoporphyrinogen IX + 3 O2 = protoporphyrin IX + 3 H2O2</text>
        <dbReference type="Rhea" id="RHEA:25576"/>
        <dbReference type="ChEBI" id="CHEBI:15379"/>
        <dbReference type="ChEBI" id="CHEBI:16240"/>
        <dbReference type="ChEBI" id="CHEBI:57306"/>
        <dbReference type="ChEBI" id="CHEBI:57307"/>
        <dbReference type="EC" id="1.3.3.4"/>
    </reaction>
</comment>
<evidence type="ECO:0000256" key="6">
    <source>
        <dbReference type="ARBA" id="ARBA00022827"/>
    </source>
</evidence>
<dbReference type="SUPFAM" id="SSF54373">
    <property type="entry name" value="FAD-linked reductases, C-terminal domain"/>
    <property type="match status" value="1"/>
</dbReference>
<comment type="pathway">
    <text evidence="2 11">Porphyrin-containing compound metabolism; protoporphyrin-IX biosynthesis; protoporphyrin-IX from protoporphyrinogen-IX: step 1/1.</text>
</comment>
<dbReference type="InterPro" id="IPR002937">
    <property type="entry name" value="Amino_oxidase"/>
</dbReference>
<dbReference type="PANTHER" id="PTHR42923:SF3">
    <property type="entry name" value="PROTOPORPHYRINOGEN OXIDASE"/>
    <property type="match status" value="1"/>
</dbReference>
<evidence type="ECO:0000259" key="12">
    <source>
        <dbReference type="Pfam" id="PF01593"/>
    </source>
</evidence>
<dbReference type="Pfam" id="PF01593">
    <property type="entry name" value="Amino_oxidase"/>
    <property type="match status" value="1"/>
</dbReference>
<keyword evidence="14" id="KW-1185">Reference proteome</keyword>
<evidence type="ECO:0000313" key="14">
    <source>
        <dbReference type="Proteomes" id="UP001054837"/>
    </source>
</evidence>
<dbReference type="NCBIfam" id="TIGR00562">
    <property type="entry name" value="proto_IX_ox"/>
    <property type="match status" value="1"/>
</dbReference>
<evidence type="ECO:0000256" key="5">
    <source>
        <dbReference type="ARBA" id="ARBA00022630"/>
    </source>
</evidence>
<gene>
    <name evidence="13" type="primary">Ppox</name>
    <name evidence="13" type="ORF">CDAR_86351</name>
</gene>
<dbReference type="PANTHER" id="PTHR42923">
    <property type="entry name" value="PROTOPORPHYRINOGEN OXIDASE"/>
    <property type="match status" value="1"/>
</dbReference>
<dbReference type="SUPFAM" id="SSF51905">
    <property type="entry name" value="FAD/NAD(P)-binding domain"/>
    <property type="match status" value="1"/>
</dbReference>
<evidence type="ECO:0000256" key="4">
    <source>
        <dbReference type="ARBA" id="ARBA00012867"/>
    </source>
</evidence>
<organism evidence="13 14">
    <name type="scientific">Caerostris darwini</name>
    <dbReference type="NCBI Taxonomy" id="1538125"/>
    <lineage>
        <taxon>Eukaryota</taxon>
        <taxon>Metazoa</taxon>
        <taxon>Ecdysozoa</taxon>
        <taxon>Arthropoda</taxon>
        <taxon>Chelicerata</taxon>
        <taxon>Arachnida</taxon>
        <taxon>Araneae</taxon>
        <taxon>Araneomorphae</taxon>
        <taxon>Entelegynae</taxon>
        <taxon>Araneoidea</taxon>
        <taxon>Araneidae</taxon>
        <taxon>Caerostris</taxon>
    </lineage>
</organism>
<proteinExistence type="inferred from homology"/>
<keyword evidence="8 11" id="KW-0350">Heme biosynthesis</keyword>
<name>A0AAV4NLG7_9ARAC</name>
<evidence type="ECO:0000313" key="13">
    <source>
        <dbReference type="EMBL" id="GIX85637.1"/>
    </source>
</evidence>
<keyword evidence="7 11" id="KW-0560">Oxidoreductase</keyword>
<dbReference type="AlphaFoldDB" id="A0AAV4NLG7"/>
<comment type="subcellular location">
    <subcellularLocation>
        <location evidence="11">Mitochondrion inner membrane</location>
    </subcellularLocation>
</comment>
<comment type="caution">
    <text evidence="13">The sequence shown here is derived from an EMBL/GenBank/DDBJ whole genome shotgun (WGS) entry which is preliminary data.</text>
</comment>